<evidence type="ECO:0000313" key="5">
    <source>
        <dbReference type="Proteomes" id="UP001153636"/>
    </source>
</evidence>
<feature type="chain" id="PRO_5040192835" description="Plancitoxin-1" evidence="3">
    <location>
        <begin position="20"/>
        <end position="346"/>
    </location>
</feature>
<sequence>MSITLKLLLLFCVFLHTNALDCRDQQNYAVDWFLVYKIPTLKVDKDNIRHGHGYIYLTSKDDSWKFSAISINNSKSIIGNTLSDLYKDKSSLSYILYNDEPPNGQTSSIKGHTKGVVAADNNGGFWMIHSVPKFPEISNSYSFPQSGSVYGQTFLCISMDLENLDKVGLQLQYNEPDIYAQNILPGVKSSAPNLADAAANVTVNTSPWYHISYLMSKLRTQFWSFAKSKQFGKELYVDLVAPQLREDLDVETWRNGAGKLASNCSQKFNVNNIKTINMKIAGVTFKSTEDHSKWAVASPDKTGSFSCVGDINRQEHQKLRGGGTVCFSNNKVMKLFQSLIGSVEDC</sequence>
<protein>
    <recommendedName>
        <fullName evidence="6">Plancitoxin-1</fullName>
    </recommendedName>
</protein>
<dbReference type="Proteomes" id="UP001153636">
    <property type="component" value="Chromosome 7"/>
</dbReference>
<proteinExistence type="inferred from homology"/>
<comment type="similarity">
    <text evidence="1">Belongs to the DNase II family.</text>
</comment>
<dbReference type="OrthoDB" id="10261598at2759"/>
<dbReference type="InterPro" id="IPR004947">
    <property type="entry name" value="DNase_II"/>
</dbReference>
<dbReference type="CDD" id="cd09120">
    <property type="entry name" value="PLDc_DNaseII_1"/>
    <property type="match status" value="1"/>
</dbReference>
<evidence type="ECO:0000313" key="4">
    <source>
        <dbReference type="EMBL" id="CAH1113580.1"/>
    </source>
</evidence>
<gene>
    <name evidence="4" type="ORF">PSYICH_LOCUS13748</name>
</gene>
<dbReference type="EMBL" id="OV651819">
    <property type="protein sequence ID" value="CAH1113580.1"/>
    <property type="molecule type" value="Genomic_DNA"/>
</dbReference>
<keyword evidence="5" id="KW-1185">Reference proteome</keyword>
<dbReference type="GO" id="GO:0004531">
    <property type="term" value="F:deoxyribonuclease II activity"/>
    <property type="evidence" value="ECO:0007669"/>
    <property type="project" value="InterPro"/>
</dbReference>
<dbReference type="Pfam" id="PF03265">
    <property type="entry name" value="DNase_II"/>
    <property type="match status" value="1"/>
</dbReference>
<keyword evidence="3" id="KW-0732">Signal</keyword>
<feature type="signal peptide" evidence="3">
    <location>
        <begin position="1"/>
        <end position="19"/>
    </location>
</feature>
<accession>A0A9P0D460</accession>
<organism evidence="4 5">
    <name type="scientific">Psylliodes chrysocephalus</name>
    <dbReference type="NCBI Taxonomy" id="3402493"/>
    <lineage>
        <taxon>Eukaryota</taxon>
        <taxon>Metazoa</taxon>
        <taxon>Ecdysozoa</taxon>
        <taxon>Arthropoda</taxon>
        <taxon>Hexapoda</taxon>
        <taxon>Insecta</taxon>
        <taxon>Pterygota</taxon>
        <taxon>Neoptera</taxon>
        <taxon>Endopterygota</taxon>
        <taxon>Coleoptera</taxon>
        <taxon>Polyphaga</taxon>
        <taxon>Cucujiformia</taxon>
        <taxon>Chrysomeloidea</taxon>
        <taxon>Chrysomelidae</taxon>
        <taxon>Galerucinae</taxon>
        <taxon>Alticini</taxon>
        <taxon>Psylliodes</taxon>
    </lineage>
</organism>
<name>A0A9P0D460_9CUCU</name>
<dbReference type="PANTHER" id="PTHR10858">
    <property type="entry name" value="DEOXYRIBONUCLEASE II"/>
    <property type="match status" value="1"/>
</dbReference>
<dbReference type="CDD" id="cd09121">
    <property type="entry name" value="PLDc_DNaseII_2"/>
    <property type="match status" value="1"/>
</dbReference>
<dbReference type="AlphaFoldDB" id="A0A9P0D460"/>
<dbReference type="GO" id="GO:0006309">
    <property type="term" value="P:apoptotic DNA fragmentation"/>
    <property type="evidence" value="ECO:0007669"/>
    <property type="project" value="TreeGrafter"/>
</dbReference>
<reference evidence="4" key="1">
    <citation type="submission" date="2022-01" db="EMBL/GenBank/DDBJ databases">
        <authorList>
            <person name="King R."/>
        </authorList>
    </citation>
    <scope>NUCLEOTIDE SEQUENCE</scope>
</reference>
<evidence type="ECO:0000256" key="2">
    <source>
        <dbReference type="ARBA" id="ARBA00022801"/>
    </source>
</evidence>
<evidence type="ECO:0000256" key="3">
    <source>
        <dbReference type="SAM" id="SignalP"/>
    </source>
</evidence>
<evidence type="ECO:0000256" key="1">
    <source>
        <dbReference type="ARBA" id="ARBA00007527"/>
    </source>
</evidence>
<dbReference type="PANTHER" id="PTHR10858:SF23">
    <property type="entry name" value="DEOXYRIBONUCLEASE II"/>
    <property type="match status" value="1"/>
</dbReference>
<keyword evidence="2" id="KW-0378">Hydrolase</keyword>
<evidence type="ECO:0008006" key="6">
    <source>
        <dbReference type="Google" id="ProtNLM"/>
    </source>
</evidence>